<evidence type="ECO:0000256" key="1">
    <source>
        <dbReference type="SAM" id="MobiDB-lite"/>
    </source>
</evidence>
<evidence type="ECO:0000313" key="2">
    <source>
        <dbReference type="EMBL" id="KAF9887551.1"/>
    </source>
</evidence>
<accession>A0AAD4CJG2</accession>
<protein>
    <submittedName>
        <fullName evidence="2">Uncharacterized protein</fullName>
    </submittedName>
</protein>
<proteinExistence type="predicted"/>
<comment type="caution">
    <text evidence="2">The sequence shown here is derived from an EMBL/GenBank/DDBJ whole genome shotgun (WGS) entry which is preliminary data.</text>
</comment>
<organism evidence="2 3">
    <name type="scientific">Aspergillus nanangensis</name>
    <dbReference type="NCBI Taxonomy" id="2582783"/>
    <lineage>
        <taxon>Eukaryota</taxon>
        <taxon>Fungi</taxon>
        <taxon>Dikarya</taxon>
        <taxon>Ascomycota</taxon>
        <taxon>Pezizomycotina</taxon>
        <taxon>Eurotiomycetes</taxon>
        <taxon>Eurotiomycetidae</taxon>
        <taxon>Eurotiales</taxon>
        <taxon>Aspergillaceae</taxon>
        <taxon>Aspergillus</taxon>
        <taxon>Aspergillus subgen. Circumdati</taxon>
    </lineage>
</organism>
<dbReference type="PANTHER" id="PTHR36986">
    <property type="entry name" value="UPF0643 PROTEIN PB2B2.08"/>
    <property type="match status" value="1"/>
</dbReference>
<dbReference type="AlphaFoldDB" id="A0AAD4CJG2"/>
<reference evidence="2" key="2">
    <citation type="submission" date="2020-02" db="EMBL/GenBank/DDBJ databases">
        <authorList>
            <person name="Gilchrist C.L.M."/>
            <person name="Chooi Y.-H."/>
        </authorList>
    </citation>
    <scope>NUCLEOTIDE SEQUENCE</scope>
    <source>
        <strain evidence="2">MST-FP2251</strain>
    </source>
</reference>
<dbReference type="PANTHER" id="PTHR36986:SF1">
    <property type="entry name" value="UPF0643 PROTEIN PB2B2.08"/>
    <property type="match status" value="1"/>
</dbReference>
<sequence>MTSENGPTRLCPLVTPAAAANNPPYHHSKQDDDIDSPVAVPPTTGNNFLVTSPYTTSAHLLDLSRLDKPSQLLARALAILQPVRDDYATAPYVDSFNWPAVLELLQALSCAEAYSWTERRFYVILFRSRLKSTADRDYLHELDAESHREAVDSGGLLKYWFGSANANRENLATCIWRSRQDARVGGTGPWHRRARNAIEGLYEEINLTTLELVIGDAVEGWRMAEWSED</sequence>
<dbReference type="EMBL" id="VCAU01000060">
    <property type="protein sequence ID" value="KAF9887551.1"/>
    <property type="molecule type" value="Genomic_DNA"/>
</dbReference>
<feature type="region of interest" description="Disordered" evidence="1">
    <location>
        <begin position="21"/>
        <end position="40"/>
    </location>
</feature>
<keyword evidence="3" id="KW-1185">Reference proteome</keyword>
<evidence type="ECO:0000313" key="3">
    <source>
        <dbReference type="Proteomes" id="UP001194746"/>
    </source>
</evidence>
<gene>
    <name evidence="2" type="ORF">FE257_010129</name>
</gene>
<name>A0AAD4CJG2_ASPNN</name>
<reference evidence="2" key="1">
    <citation type="journal article" date="2019" name="Beilstein J. Org. Chem.">
        <title>Nanangenines: drimane sesquiterpenoids as the dominant metabolite cohort of a novel Australian fungus, Aspergillus nanangensis.</title>
        <authorList>
            <person name="Lacey H.J."/>
            <person name="Gilchrist C.L.M."/>
            <person name="Crombie A."/>
            <person name="Kalaitzis J.A."/>
            <person name="Vuong D."/>
            <person name="Rutledge P.J."/>
            <person name="Turner P."/>
            <person name="Pitt J.I."/>
            <person name="Lacey E."/>
            <person name="Chooi Y.H."/>
            <person name="Piggott A.M."/>
        </authorList>
    </citation>
    <scope>NUCLEOTIDE SEQUENCE</scope>
    <source>
        <strain evidence="2">MST-FP2251</strain>
    </source>
</reference>
<dbReference type="Proteomes" id="UP001194746">
    <property type="component" value="Unassembled WGS sequence"/>
</dbReference>